<dbReference type="Proteomes" id="UP001627154">
    <property type="component" value="Unassembled WGS sequence"/>
</dbReference>
<evidence type="ECO:0000256" key="4">
    <source>
        <dbReference type="ARBA" id="ARBA00022840"/>
    </source>
</evidence>
<accession>A0ABD2W904</accession>
<dbReference type="PANTHER" id="PTHR47959:SF20">
    <property type="entry name" value="RNA HELICASE"/>
    <property type="match status" value="1"/>
</dbReference>
<evidence type="ECO:0000313" key="9">
    <source>
        <dbReference type="Proteomes" id="UP001627154"/>
    </source>
</evidence>
<dbReference type="GO" id="GO:0004386">
    <property type="term" value="F:helicase activity"/>
    <property type="evidence" value="ECO:0007669"/>
    <property type="project" value="UniProtKB-KW"/>
</dbReference>
<sequence length="303" mass="35024">MNRKPHIIVATPGRLVDHLKASKGFNLRLIKYLVLDEADRLLSNKFEKQLNTILRAVPRKRKTMLFSATMTKKVHKLQRASLKDPVIVEVSTTYQTVEKLKQYYMFMPGQYKEVYLAYFLSQLQSEKEKEKTKSVMIFCCTCERTTRVAKLLCALGFKAVPLHGQMLQNKRIAALNKFRAKDRPILVSTDVASRGLDISHVNVVINFDVPTNSKDYIHKVGRTAKVGREGLSVTFTSQYDVELFLNIEKIIEKKLELYPHKEEDVMSLLKNVMAAQKLLVDEKSQLIEDKKMDRKRRPTDNDF</sequence>
<dbReference type="Pfam" id="PF00270">
    <property type="entry name" value="DEAD"/>
    <property type="match status" value="1"/>
</dbReference>
<dbReference type="GO" id="GO:0005524">
    <property type="term" value="F:ATP binding"/>
    <property type="evidence" value="ECO:0007669"/>
    <property type="project" value="UniProtKB-KW"/>
</dbReference>
<proteinExistence type="inferred from homology"/>
<evidence type="ECO:0000256" key="1">
    <source>
        <dbReference type="ARBA" id="ARBA00022741"/>
    </source>
</evidence>
<comment type="caution">
    <text evidence="8">The sequence shown here is derived from an EMBL/GenBank/DDBJ whole genome shotgun (WGS) entry which is preliminary data.</text>
</comment>
<keyword evidence="3 5" id="KW-0347">Helicase</keyword>
<dbReference type="Pfam" id="PF00271">
    <property type="entry name" value="Helicase_C"/>
    <property type="match status" value="1"/>
</dbReference>
<dbReference type="InterPro" id="IPR027417">
    <property type="entry name" value="P-loop_NTPase"/>
</dbReference>
<dbReference type="InterPro" id="IPR014001">
    <property type="entry name" value="Helicase_ATP-bd"/>
</dbReference>
<dbReference type="SMART" id="SM00490">
    <property type="entry name" value="HELICc"/>
    <property type="match status" value="1"/>
</dbReference>
<evidence type="ECO:0000313" key="8">
    <source>
        <dbReference type="EMBL" id="KAL3389070.1"/>
    </source>
</evidence>
<dbReference type="InterPro" id="IPR001650">
    <property type="entry name" value="Helicase_C-like"/>
</dbReference>
<dbReference type="PROSITE" id="PS00039">
    <property type="entry name" value="DEAD_ATP_HELICASE"/>
    <property type="match status" value="1"/>
</dbReference>
<dbReference type="AlphaFoldDB" id="A0ABD2W904"/>
<reference evidence="8 9" key="1">
    <citation type="journal article" date="2024" name="bioRxiv">
        <title>A reference genome for Trichogramma kaykai: A tiny desert-dwelling parasitoid wasp with competing sex-ratio distorters.</title>
        <authorList>
            <person name="Culotta J."/>
            <person name="Lindsey A.R."/>
        </authorList>
    </citation>
    <scope>NUCLEOTIDE SEQUENCE [LARGE SCALE GENOMIC DNA]</scope>
    <source>
        <strain evidence="8 9">KSX58</strain>
    </source>
</reference>
<feature type="domain" description="Helicase ATP-binding" evidence="6">
    <location>
        <begin position="1"/>
        <end position="88"/>
    </location>
</feature>
<dbReference type="GO" id="GO:0016787">
    <property type="term" value="F:hydrolase activity"/>
    <property type="evidence" value="ECO:0007669"/>
    <property type="project" value="UniProtKB-KW"/>
</dbReference>
<evidence type="ECO:0000256" key="2">
    <source>
        <dbReference type="ARBA" id="ARBA00022801"/>
    </source>
</evidence>
<evidence type="ECO:0008006" key="10">
    <source>
        <dbReference type="Google" id="ProtNLM"/>
    </source>
</evidence>
<dbReference type="CDD" id="cd18787">
    <property type="entry name" value="SF2_C_DEAD"/>
    <property type="match status" value="1"/>
</dbReference>
<keyword evidence="4 5" id="KW-0067">ATP-binding</keyword>
<protein>
    <recommendedName>
        <fullName evidence="10">ATP-dependent RNA helicase DDX47</fullName>
    </recommendedName>
</protein>
<dbReference type="InterPro" id="IPR000629">
    <property type="entry name" value="RNA-helicase_DEAD-box_CS"/>
</dbReference>
<comment type="similarity">
    <text evidence="5">Belongs to the DEAD box helicase family.</text>
</comment>
<dbReference type="PROSITE" id="PS51194">
    <property type="entry name" value="HELICASE_CTER"/>
    <property type="match status" value="1"/>
</dbReference>
<evidence type="ECO:0000256" key="5">
    <source>
        <dbReference type="RuleBase" id="RU000492"/>
    </source>
</evidence>
<evidence type="ECO:0000256" key="3">
    <source>
        <dbReference type="ARBA" id="ARBA00022806"/>
    </source>
</evidence>
<dbReference type="EMBL" id="JBJJXI010000124">
    <property type="protein sequence ID" value="KAL3389070.1"/>
    <property type="molecule type" value="Genomic_DNA"/>
</dbReference>
<dbReference type="Gene3D" id="3.40.50.300">
    <property type="entry name" value="P-loop containing nucleotide triphosphate hydrolases"/>
    <property type="match status" value="2"/>
</dbReference>
<dbReference type="SUPFAM" id="SSF52540">
    <property type="entry name" value="P-loop containing nucleoside triphosphate hydrolases"/>
    <property type="match status" value="1"/>
</dbReference>
<keyword evidence="1 5" id="KW-0547">Nucleotide-binding</keyword>
<gene>
    <name evidence="8" type="ORF">TKK_016005</name>
</gene>
<name>A0ABD2W904_9HYME</name>
<dbReference type="InterPro" id="IPR011545">
    <property type="entry name" value="DEAD/DEAH_box_helicase_dom"/>
</dbReference>
<keyword evidence="9" id="KW-1185">Reference proteome</keyword>
<dbReference type="PANTHER" id="PTHR47959">
    <property type="entry name" value="ATP-DEPENDENT RNA HELICASE RHLE-RELATED"/>
    <property type="match status" value="1"/>
</dbReference>
<evidence type="ECO:0000259" key="6">
    <source>
        <dbReference type="PROSITE" id="PS51192"/>
    </source>
</evidence>
<dbReference type="PROSITE" id="PS51192">
    <property type="entry name" value="HELICASE_ATP_BIND_1"/>
    <property type="match status" value="1"/>
</dbReference>
<evidence type="ECO:0000259" key="7">
    <source>
        <dbReference type="PROSITE" id="PS51194"/>
    </source>
</evidence>
<keyword evidence="2 5" id="KW-0378">Hydrolase</keyword>
<feature type="domain" description="Helicase C-terminal" evidence="7">
    <location>
        <begin position="115"/>
        <end position="266"/>
    </location>
</feature>
<organism evidence="8 9">
    <name type="scientific">Trichogramma kaykai</name>
    <dbReference type="NCBI Taxonomy" id="54128"/>
    <lineage>
        <taxon>Eukaryota</taxon>
        <taxon>Metazoa</taxon>
        <taxon>Ecdysozoa</taxon>
        <taxon>Arthropoda</taxon>
        <taxon>Hexapoda</taxon>
        <taxon>Insecta</taxon>
        <taxon>Pterygota</taxon>
        <taxon>Neoptera</taxon>
        <taxon>Endopterygota</taxon>
        <taxon>Hymenoptera</taxon>
        <taxon>Apocrita</taxon>
        <taxon>Proctotrupomorpha</taxon>
        <taxon>Chalcidoidea</taxon>
        <taxon>Trichogrammatidae</taxon>
        <taxon>Trichogramma</taxon>
    </lineage>
</organism>
<dbReference type="InterPro" id="IPR050079">
    <property type="entry name" value="DEAD_box_RNA_helicase"/>
</dbReference>